<sequence>MLIIAATEKEIATCRHMVDCEFVVSGMGASNTAISLCRAVEKYSPNFILQIGIAGAIDKSLALGEAVFVISDYQADLGAWRSEGVFVSFATPKIEVTNNTPFRSVTARSVTTACSPIVNDGSQIESMEGAAFFQAAQSYNIKFAQIRAISNYMDTPRCEWQIEKALAALSDAVPKFWETK</sequence>
<dbReference type="GO" id="GO:0008782">
    <property type="term" value="F:adenosylhomocysteine nucleosidase activity"/>
    <property type="evidence" value="ECO:0007669"/>
    <property type="project" value="TreeGrafter"/>
</dbReference>
<dbReference type="Gene3D" id="3.40.50.1580">
    <property type="entry name" value="Nucleoside phosphorylase domain"/>
    <property type="match status" value="1"/>
</dbReference>
<dbReference type="OrthoDB" id="9788270at2"/>
<dbReference type="GO" id="GO:0008930">
    <property type="term" value="F:methylthioadenosine nucleosidase activity"/>
    <property type="evidence" value="ECO:0007669"/>
    <property type="project" value="TreeGrafter"/>
</dbReference>
<dbReference type="PANTHER" id="PTHR46832">
    <property type="entry name" value="5'-METHYLTHIOADENOSINE/S-ADENOSYLHOMOCYSTEINE NUCLEOSIDASE"/>
    <property type="match status" value="1"/>
</dbReference>
<dbReference type="InterPro" id="IPR035994">
    <property type="entry name" value="Nucleoside_phosphorylase_sf"/>
</dbReference>
<keyword evidence="3" id="KW-1185">Reference proteome</keyword>
<evidence type="ECO:0000313" key="3">
    <source>
        <dbReference type="Proteomes" id="UP000027616"/>
    </source>
</evidence>
<dbReference type="PANTHER" id="PTHR46832:SF1">
    <property type="entry name" value="5'-METHYLTHIOADENOSINE_S-ADENOSYLHOMOCYSTEINE NUCLEOSIDASE"/>
    <property type="match status" value="1"/>
</dbReference>
<dbReference type="GO" id="GO:0005829">
    <property type="term" value="C:cytosol"/>
    <property type="evidence" value="ECO:0007669"/>
    <property type="project" value="TreeGrafter"/>
</dbReference>
<feature type="domain" description="Nucleoside phosphorylase" evidence="1">
    <location>
        <begin position="121"/>
        <end position="163"/>
    </location>
</feature>
<dbReference type="EMBL" id="HG934468">
    <property type="protein sequence ID" value="CDN30346.1"/>
    <property type="molecule type" value="Genomic_DNA"/>
</dbReference>
<dbReference type="Pfam" id="PF01048">
    <property type="entry name" value="PNP_UDP_1"/>
    <property type="match status" value="1"/>
</dbReference>
<dbReference type="SUPFAM" id="SSF53167">
    <property type="entry name" value="Purine and uridine phosphorylases"/>
    <property type="match status" value="1"/>
</dbReference>
<dbReference type="GO" id="GO:0019284">
    <property type="term" value="P:L-methionine salvage from S-adenosylmethionine"/>
    <property type="evidence" value="ECO:0007669"/>
    <property type="project" value="TreeGrafter"/>
</dbReference>
<organism evidence="2 3">
    <name type="scientific">Mucinivorans hirudinis</name>
    <dbReference type="NCBI Taxonomy" id="1433126"/>
    <lineage>
        <taxon>Bacteria</taxon>
        <taxon>Pseudomonadati</taxon>
        <taxon>Bacteroidota</taxon>
        <taxon>Bacteroidia</taxon>
        <taxon>Bacteroidales</taxon>
        <taxon>Rikenellaceae</taxon>
        <taxon>Mucinivorans</taxon>
    </lineage>
</organism>
<dbReference type="eggNOG" id="COG0775">
    <property type="taxonomic scope" value="Bacteria"/>
</dbReference>
<reference evidence="2 3" key="1">
    <citation type="journal article" date="2015" name="Genome Announc.">
        <title>Complete Genome Sequence of the Novel Leech Symbiont Mucinivorans hirudinis M3T.</title>
        <authorList>
            <person name="Nelson M.C."/>
            <person name="Bomar L."/>
            <person name="Graf J."/>
        </authorList>
    </citation>
    <scope>NUCLEOTIDE SEQUENCE [LARGE SCALE GENOMIC DNA]</scope>
    <source>
        <strain evidence="3">M3</strain>
    </source>
</reference>
<gene>
    <name evidence="2" type="ORF">BN938_0240</name>
</gene>
<dbReference type="KEGG" id="rbc:BN938_0240"/>
<proteinExistence type="predicted"/>
<evidence type="ECO:0000259" key="1">
    <source>
        <dbReference type="Pfam" id="PF01048"/>
    </source>
</evidence>
<dbReference type="InterPro" id="IPR000845">
    <property type="entry name" value="Nucleoside_phosphorylase_d"/>
</dbReference>
<name>A0A060R5Z9_9BACT</name>
<dbReference type="AlphaFoldDB" id="A0A060R5Z9"/>
<dbReference type="HOGENOM" id="CLU_1536885_0_0_10"/>
<evidence type="ECO:0000313" key="2">
    <source>
        <dbReference type="EMBL" id="CDN30346.1"/>
    </source>
</evidence>
<protein>
    <recommendedName>
        <fullName evidence="1">Nucleoside phosphorylase domain-containing protein</fullName>
    </recommendedName>
</protein>
<accession>A0A060R5Z9</accession>
<dbReference type="GO" id="GO:0009116">
    <property type="term" value="P:nucleoside metabolic process"/>
    <property type="evidence" value="ECO:0007669"/>
    <property type="project" value="InterPro"/>
</dbReference>
<dbReference type="Proteomes" id="UP000027616">
    <property type="component" value="Chromosome I"/>
</dbReference>
<dbReference type="STRING" id="1433126.BN938_0240"/>